<evidence type="ECO:0000256" key="5">
    <source>
        <dbReference type="ARBA" id="ARBA00022694"/>
    </source>
</evidence>
<dbReference type="GO" id="GO:0005737">
    <property type="term" value="C:cytoplasm"/>
    <property type="evidence" value="ECO:0007669"/>
    <property type="project" value="UniProtKB-SubCell"/>
</dbReference>
<comment type="subcellular location">
    <subcellularLocation>
        <location evidence="2">Cytoplasm</location>
    </subcellularLocation>
    <subcellularLocation>
        <location evidence="1">Nucleus</location>
    </subcellularLocation>
</comment>
<keyword evidence="6" id="KW-0539">Nucleus</keyword>
<evidence type="ECO:0000256" key="4">
    <source>
        <dbReference type="ARBA" id="ARBA00022490"/>
    </source>
</evidence>
<keyword evidence="9" id="KW-1185">Reference proteome</keyword>
<comment type="similarity">
    <text evidence="3">Belongs to the CTAG/PCC1 family.</text>
</comment>
<organism evidence="7 9">
    <name type="scientific">Schizosaccharomyces japonicus (strain yFS275 / FY16936)</name>
    <name type="common">Fission yeast</name>
    <dbReference type="NCBI Taxonomy" id="402676"/>
    <lineage>
        <taxon>Eukaryota</taxon>
        <taxon>Fungi</taxon>
        <taxon>Dikarya</taxon>
        <taxon>Ascomycota</taxon>
        <taxon>Taphrinomycotina</taxon>
        <taxon>Schizosaccharomycetes</taxon>
        <taxon>Schizosaccharomycetales</taxon>
        <taxon>Schizosaccharomycetaceae</taxon>
        <taxon>Schizosaccharomyces</taxon>
    </lineage>
</organism>
<evidence type="ECO:0000256" key="2">
    <source>
        <dbReference type="ARBA" id="ARBA00004496"/>
    </source>
</evidence>
<dbReference type="Gene3D" id="3.30.310.50">
    <property type="entry name" value="Alpha-D-phosphohexomutase, C-terminal domain"/>
    <property type="match status" value="1"/>
</dbReference>
<dbReference type="Pfam" id="PF09341">
    <property type="entry name" value="Pcc1"/>
    <property type="match status" value="1"/>
</dbReference>
<proteinExistence type="inferred from homology"/>
<evidence type="ECO:0000256" key="1">
    <source>
        <dbReference type="ARBA" id="ARBA00004123"/>
    </source>
</evidence>
<reference evidence="7 9" key="1">
    <citation type="journal article" date="2011" name="Science">
        <title>Comparative functional genomics of the fission yeasts.</title>
        <authorList>
            <person name="Rhind N."/>
            <person name="Chen Z."/>
            <person name="Yassour M."/>
            <person name="Thompson D.A."/>
            <person name="Haas B.J."/>
            <person name="Habib N."/>
            <person name="Wapinski I."/>
            <person name="Roy S."/>
            <person name="Lin M.F."/>
            <person name="Heiman D.I."/>
            <person name="Young S.K."/>
            <person name="Furuya K."/>
            <person name="Guo Y."/>
            <person name="Pidoux A."/>
            <person name="Chen H.M."/>
            <person name="Robbertse B."/>
            <person name="Goldberg J.M."/>
            <person name="Aoki K."/>
            <person name="Bayne E.H."/>
            <person name="Berlin A.M."/>
            <person name="Desjardins C.A."/>
            <person name="Dobbs E."/>
            <person name="Dukaj L."/>
            <person name="Fan L."/>
            <person name="FitzGerald M.G."/>
            <person name="French C."/>
            <person name="Gujja S."/>
            <person name="Hansen K."/>
            <person name="Keifenheim D."/>
            <person name="Levin J.Z."/>
            <person name="Mosher R.A."/>
            <person name="Mueller C.A."/>
            <person name="Pfiffner J."/>
            <person name="Priest M."/>
            <person name="Russ C."/>
            <person name="Smialowska A."/>
            <person name="Swoboda P."/>
            <person name="Sykes S.M."/>
            <person name="Vaughn M."/>
            <person name="Vengrova S."/>
            <person name="Yoder R."/>
            <person name="Zeng Q."/>
            <person name="Allshire R."/>
            <person name="Baulcombe D."/>
            <person name="Birren B.W."/>
            <person name="Brown W."/>
            <person name="Ekwall K."/>
            <person name="Kellis M."/>
            <person name="Leatherwood J."/>
            <person name="Levin H."/>
            <person name="Margalit H."/>
            <person name="Martienssen R."/>
            <person name="Nieduszynski C.A."/>
            <person name="Spatafora J.W."/>
            <person name="Friedman N."/>
            <person name="Dalgaard J.Z."/>
            <person name="Baumann P."/>
            <person name="Niki H."/>
            <person name="Regev A."/>
            <person name="Nusbaum C."/>
        </authorList>
    </citation>
    <scope>NUCLEOTIDE SEQUENCE [LARGE SCALE GENOMIC DNA]</scope>
    <source>
        <strain evidence="9">yFS275 / FY16936</strain>
    </source>
</reference>
<dbReference type="PANTHER" id="PTHR31283">
    <property type="entry name" value="EKC/KEOPS COMPLEX SUBUNIT PCC1 FAMILY MEMBER"/>
    <property type="match status" value="1"/>
</dbReference>
<accession>B6K1D7</accession>
<evidence type="ECO:0000256" key="6">
    <source>
        <dbReference type="ARBA" id="ARBA00023242"/>
    </source>
</evidence>
<keyword evidence="4" id="KW-0963">Cytoplasm</keyword>
<dbReference type="PANTHER" id="PTHR31283:SF5">
    <property type="entry name" value="EKC_KEOPS COMPLEX SUBUNIT LAGE3"/>
    <property type="match status" value="1"/>
</dbReference>
<dbReference type="RefSeq" id="XP_002174051.2">
    <property type="nucleotide sequence ID" value="XM_002174015.2"/>
</dbReference>
<protein>
    <submittedName>
        <fullName evidence="7">Transcriptional regulator Pcc1</fullName>
    </submittedName>
</protein>
<dbReference type="HOGENOM" id="CLU_113770_4_1_1"/>
<evidence type="ECO:0000313" key="9">
    <source>
        <dbReference type="Proteomes" id="UP000001744"/>
    </source>
</evidence>
<dbReference type="AlphaFoldDB" id="B6K1D7"/>
<dbReference type="VEuPathDB" id="FungiDB:SJAG_02863"/>
<evidence type="ECO:0000313" key="8">
    <source>
        <dbReference type="JaponicusDB" id="SJAG_02863"/>
    </source>
</evidence>
<dbReference type="GO" id="GO:0008033">
    <property type="term" value="P:tRNA processing"/>
    <property type="evidence" value="ECO:0007669"/>
    <property type="project" value="UniProtKB-KW"/>
</dbReference>
<dbReference type="InterPro" id="IPR015419">
    <property type="entry name" value="CTAG/Pcc1"/>
</dbReference>
<dbReference type="EMBL" id="KE651166">
    <property type="protein sequence ID" value="EEB07758.2"/>
    <property type="molecule type" value="Genomic_DNA"/>
</dbReference>
<evidence type="ECO:0000256" key="3">
    <source>
        <dbReference type="ARBA" id="ARBA00007073"/>
    </source>
</evidence>
<gene>
    <name evidence="8" type="primary">pcc1</name>
    <name evidence="7" type="ORF">SJAG_02863</name>
</gene>
<dbReference type="OMA" id="CMQVLAP"/>
<keyword evidence="5" id="KW-0819">tRNA processing</keyword>
<dbReference type="OrthoDB" id="10025739at2759"/>
<evidence type="ECO:0000313" key="7">
    <source>
        <dbReference type="EMBL" id="EEB07758.2"/>
    </source>
</evidence>
<name>B6K1D7_SCHJY</name>
<dbReference type="GeneID" id="7048546"/>
<sequence>MQGQGLLPHKVKLAVPFLNSTDANRCLQILQPDHELREDQVKRRLSVDGSNLIVEYECSSAKMTRVTMNTFFENLHLIVETMNELSSL</sequence>
<dbReference type="GO" id="GO:0005634">
    <property type="term" value="C:nucleus"/>
    <property type="evidence" value="ECO:0007669"/>
    <property type="project" value="UniProtKB-SubCell"/>
</dbReference>
<dbReference type="Proteomes" id="UP000001744">
    <property type="component" value="Unassembled WGS sequence"/>
</dbReference>
<dbReference type="JaponicusDB" id="SJAG_02863">
    <property type="gene designation" value="pcc1"/>
</dbReference>
<dbReference type="eggNOG" id="ENOG502SBSA">
    <property type="taxonomic scope" value="Eukaryota"/>
</dbReference>
<dbReference type="FunFam" id="3.30.310.50:FF:000005">
    <property type="entry name" value="L antigen family member 3"/>
    <property type="match status" value="1"/>
</dbReference>